<keyword evidence="9" id="KW-0812">Transmembrane</keyword>
<evidence type="ECO:0000256" key="6">
    <source>
        <dbReference type="ARBA" id="ARBA00023033"/>
    </source>
</evidence>
<dbReference type="GO" id="GO:0020037">
    <property type="term" value="F:heme binding"/>
    <property type="evidence" value="ECO:0007669"/>
    <property type="project" value="InterPro"/>
</dbReference>
<dbReference type="GO" id="GO:0044550">
    <property type="term" value="P:secondary metabolite biosynthetic process"/>
    <property type="evidence" value="ECO:0007669"/>
    <property type="project" value="UniProtKB-ARBA"/>
</dbReference>
<dbReference type="FunFam" id="1.10.630.10:FF:000037">
    <property type="entry name" value="Cytochrome P450 9"/>
    <property type="match status" value="1"/>
</dbReference>
<comment type="cofactor">
    <cofactor evidence="7">
        <name>heme</name>
        <dbReference type="ChEBI" id="CHEBI:30413"/>
    </cofactor>
</comment>
<dbReference type="Gene3D" id="1.10.630.10">
    <property type="entry name" value="Cytochrome P450"/>
    <property type="match status" value="1"/>
</dbReference>
<evidence type="ECO:0000256" key="3">
    <source>
        <dbReference type="ARBA" id="ARBA00022723"/>
    </source>
</evidence>
<dbReference type="Proteomes" id="UP001179952">
    <property type="component" value="Unassembled WGS sequence"/>
</dbReference>
<dbReference type="SUPFAM" id="SSF48264">
    <property type="entry name" value="Cytochrome P450"/>
    <property type="match status" value="1"/>
</dbReference>
<protein>
    <submittedName>
        <fullName evidence="10">Tyrosine N-monooxygenase</fullName>
    </submittedName>
</protein>
<sequence>MNTTTTTTQTFSSPCTSHGLTHSLLQSIPATAALIAFSLLLLHHLLPRRPSKRPPLPPGPVPLPFIGNIHDLLLRKPTFKWILTLMKERSTDIACIRMGKVHIIPVTCPEIAREFLKRQDSTFASRPITMGTEYSSRSFLSVAVAPLGDQWKKMRRVVASEVINPARLRWLLEKRDEEADNLVNHVHNMCRAGGGGTIVDVRAVVRAYSGNVIRRLMFNKRYFGPGRADGGPGKEEEEHVEALFTVLSLLYAFCVSDYLPKLRWLDLDGHERIMRKAIKVVNKYAEPIIDERIGKWRGGGRIEGAPEDLLDVMISLRDGEGRPLLSTEEIKAQSADLIYASVDNPANAAEWALAEMLNQPELLKKAVDELDCVVGRDRLVRESDFPRLNYIKSCAREAFRLHPIAPFNLPHVSVSDATVAGYFIPKGSHVLLSRVGLGRNPKVWADPLRFDPERHMAPASAEVELLESELRFISFSTGRRGCMGVQLGSAMTVMLLARLLQCFTWAVPPGQAHIDLTEAEHDLFLAKPLRAHATPRLAEHLYPAN</sequence>
<dbReference type="PRINTS" id="PR00463">
    <property type="entry name" value="EP450I"/>
</dbReference>
<dbReference type="PROSITE" id="PS00086">
    <property type="entry name" value="CYTOCHROME_P450"/>
    <property type="match status" value="1"/>
</dbReference>
<evidence type="ECO:0000256" key="4">
    <source>
        <dbReference type="ARBA" id="ARBA00023002"/>
    </source>
</evidence>
<keyword evidence="9" id="KW-1133">Transmembrane helix</keyword>
<comment type="similarity">
    <text evidence="1 8">Belongs to the cytochrome P450 family.</text>
</comment>
<comment type="caution">
    <text evidence="10">The sequence shown here is derived from an EMBL/GenBank/DDBJ whole genome shotgun (WGS) entry which is preliminary data.</text>
</comment>
<dbReference type="GO" id="GO:0005506">
    <property type="term" value="F:iron ion binding"/>
    <property type="evidence" value="ECO:0007669"/>
    <property type="project" value="InterPro"/>
</dbReference>
<keyword evidence="4 8" id="KW-0560">Oxidoreductase</keyword>
<dbReference type="Pfam" id="PF00067">
    <property type="entry name" value="p450"/>
    <property type="match status" value="1"/>
</dbReference>
<evidence type="ECO:0000256" key="8">
    <source>
        <dbReference type="RuleBase" id="RU000461"/>
    </source>
</evidence>
<proteinExistence type="inferred from homology"/>
<evidence type="ECO:0000256" key="1">
    <source>
        <dbReference type="ARBA" id="ARBA00010617"/>
    </source>
</evidence>
<reference evidence="10" key="2">
    <citation type="submission" date="2023-06" db="EMBL/GenBank/DDBJ databases">
        <authorList>
            <person name="Ma L."/>
            <person name="Liu K.-W."/>
            <person name="Li Z."/>
            <person name="Hsiao Y.-Y."/>
            <person name="Qi Y."/>
            <person name="Fu T."/>
            <person name="Tang G."/>
            <person name="Zhang D."/>
            <person name="Sun W.-H."/>
            <person name="Liu D.-K."/>
            <person name="Li Y."/>
            <person name="Chen G.-Z."/>
            <person name="Liu X.-D."/>
            <person name="Liao X.-Y."/>
            <person name="Jiang Y.-T."/>
            <person name="Yu X."/>
            <person name="Hao Y."/>
            <person name="Huang J."/>
            <person name="Zhao X.-W."/>
            <person name="Ke S."/>
            <person name="Chen Y.-Y."/>
            <person name="Wu W.-L."/>
            <person name="Hsu J.-L."/>
            <person name="Lin Y.-F."/>
            <person name="Huang M.-D."/>
            <person name="Li C.-Y."/>
            <person name="Huang L."/>
            <person name="Wang Z.-W."/>
            <person name="Zhao X."/>
            <person name="Zhong W.-Y."/>
            <person name="Peng D.-H."/>
            <person name="Ahmad S."/>
            <person name="Lan S."/>
            <person name="Zhang J.-S."/>
            <person name="Tsai W.-C."/>
            <person name="Van De Peer Y."/>
            <person name="Liu Z.-J."/>
        </authorList>
    </citation>
    <scope>NUCLEOTIDE SEQUENCE</scope>
    <source>
        <strain evidence="10">SCP</strain>
        <tissue evidence="10">Leaves</tissue>
    </source>
</reference>
<evidence type="ECO:0000313" key="11">
    <source>
        <dbReference type="Proteomes" id="UP001179952"/>
    </source>
</evidence>
<organism evidence="10 11">
    <name type="scientific">Acorus gramineus</name>
    <name type="common">Dwarf sweet flag</name>
    <dbReference type="NCBI Taxonomy" id="55184"/>
    <lineage>
        <taxon>Eukaryota</taxon>
        <taxon>Viridiplantae</taxon>
        <taxon>Streptophyta</taxon>
        <taxon>Embryophyta</taxon>
        <taxon>Tracheophyta</taxon>
        <taxon>Spermatophyta</taxon>
        <taxon>Magnoliopsida</taxon>
        <taxon>Liliopsida</taxon>
        <taxon>Acoraceae</taxon>
        <taxon>Acorus</taxon>
    </lineage>
</organism>
<dbReference type="InterPro" id="IPR002401">
    <property type="entry name" value="Cyt_P450_E_grp-I"/>
</dbReference>
<keyword evidence="3 7" id="KW-0479">Metal-binding</keyword>
<keyword evidence="5 7" id="KW-0408">Iron</keyword>
<accession>A0AAV9AN59</accession>
<keyword evidence="11" id="KW-1185">Reference proteome</keyword>
<dbReference type="AlphaFoldDB" id="A0AAV9AN59"/>
<dbReference type="InterPro" id="IPR036396">
    <property type="entry name" value="Cyt_P450_sf"/>
</dbReference>
<evidence type="ECO:0000256" key="5">
    <source>
        <dbReference type="ARBA" id="ARBA00023004"/>
    </source>
</evidence>
<evidence type="ECO:0000256" key="9">
    <source>
        <dbReference type="SAM" id="Phobius"/>
    </source>
</evidence>
<evidence type="ECO:0000256" key="2">
    <source>
        <dbReference type="ARBA" id="ARBA00022617"/>
    </source>
</evidence>
<reference evidence="10" key="1">
    <citation type="journal article" date="2023" name="Nat. Commun.">
        <title>Diploid and tetraploid genomes of Acorus and the evolution of monocots.</title>
        <authorList>
            <person name="Ma L."/>
            <person name="Liu K.W."/>
            <person name="Li Z."/>
            <person name="Hsiao Y.Y."/>
            <person name="Qi Y."/>
            <person name="Fu T."/>
            <person name="Tang G.D."/>
            <person name="Zhang D."/>
            <person name="Sun W.H."/>
            <person name="Liu D.K."/>
            <person name="Li Y."/>
            <person name="Chen G.Z."/>
            <person name="Liu X.D."/>
            <person name="Liao X.Y."/>
            <person name="Jiang Y.T."/>
            <person name="Yu X."/>
            <person name="Hao Y."/>
            <person name="Huang J."/>
            <person name="Zhao X.W."/>
            <person name="Ke S."/>
            <person name="Chen Y.Y."/>
            <person name="Wu W.L."/>
            <person name="Hsu J.L."/>
            <person name="Lin Y.F."/>
            <person name="Huang M.D."/>
            <person name="Li C.Y."/>
            <person name="Huang L."/>
            <person name="Wang Z.W."/>
            <person name="Zhao X."/>
            <person name="Zhong W.Y."/>
            <person name="Peng D.H."/>
            <person name="Ahmad S."/>
            <person name="Lan S."/>
            <person name="Zhang J.S."/>
            <person name="Tsai W.C."/>
            <person name="Van de Peer Y."/>
            <person name="Liu Z.J."/>
        </authorList>
    </citation>
    <scope>NUCLEOTIDE SEQUENCE</scope>
    <source>
        <strain evidence="10">SCP</strain>
    </source>
</reference>
<dbReference type="GO" id="GO:0016705">
    <property type="term" value="F:oxidoreductase activity, acting on paired donors, with incorporation or reduction of molecular oxygen"/>
    <property type="evidence" value="ECO:0007669"/>
    <property type="project" value="InterPro"/>
</dbReference>
<evidence type="ECO:0000256" key="7">
    <source>
        <dbReference type="PIRSR" id="PIRSR602401-1"/>
    </source>
</evidence>
<dbReference type="PANTHER" id="PTHR47944">
    <property type="entry name" value="CYTOCHROME P450 98A9"/>
    <property type="match status" value="1"/>
</dbReference>
<gene>
    <name evidence="10" type="ORF">QJS04_geneDACA017003</name>
</gene>
<dbReference type="PANTHER" id="PTHR47944:SF4">
    <property type="entry name" value="OS09G0441700 PROTEIN"/>
    <property type="match status" value="1"/>
</dbReference>
<keyword evidence="6 8" id="KW-0503">Monooxygenase</keyword>
<dbReference type="InterPro" id="IPR017972">
    <property type="entry name" value="Cyt_P450_CS"/>
</dbReference>
<keyword evidence="9" id="KW-0472">Membrane</keyword>
<keyword evidence="2 7" id="KW-0349">Heme</keyword>
<feature type="transmembrane region" description="Helical" evidence="9">
    <location>
        <begin position="27"/>
        <end position="46"/>
    </location>
</feature>
<dbReference type="GO" id="GO:0004497">
    <property type="term" value="F:monooxygenase activity"/>
    <property type="evidence" value="ECO:0007669"/>
    <property type="project" value="UniProtKB-KW"/>
</dbReference>
<evidence type="ECO:0000313" key="10">
    <source>
        <dbReference type="EMBL" id="KAK1265390.1"/>
    </source>
</evidence>
<dbReference type="InterPro" id="IPR001128">
    <property type="entry name" value="Cyt_P450"/>
</dbReference>
<name>A0AAV9AN59_ACOGR</name>
<dbReference type="EMBL" id="JAUJYN010000008">
    <property type="protein sequence ID" value="KAK1265390.1"/>
    <property type="molecule type" value="Genomic_DNA"/>
</dbReference>
<feature type="binding site" description="axial binding residue" evidence="7">
    <location>
        <position position="482"/>
    </location>
    <ligand>
        <name>heme</name>
        <dbReference type="ChEBI" id="CHEBI:30413"/>
    </ligand>
    <ligandPart>
        <name>Fe</name>
        <dbReference type="ChEBI" id="CHEBI:18248"/>
    </ligandPart>
</feature>